<dbReference type="Gene3D" id="2.60.40.10">
    <property type="entry name" value="Immunoglobulins"/>
    <property type="match status" value="1"/>
</dbReference>
<reference evidence="1" key="1">
    <citation type="journal article" date="2013" name="Environ. Microbiol.">
        <title>Seasonally variable intestinal metagenomes of the red palm weevil (Rhynchophorus ferrugineus).</title>
        <authorList>
            <person name="Jia S."/>
            <person name="Zhang X."/>
            <person name="Zhang G."/>
            <person name="Yin A."/>
            <person name="Zhang S."/>
            <person name="Li F."/>
            <person name="Wang L."/>
            <person name="Zhao D."/>
            <person name="Yun Q."/>
            <person name="Tala"/>
            <person name="Wang J."/>
            <person name="Sun G."/>
            <person name="Baabdullah M."/>
            <person name="Yu X."/>
            <person name="Hu S."/>
            <person name="Al-Mssallem I.S."/>
            <person name="Yu J."/>
        </authorList>
    </citation>
    <scope>NUCLEOTIDE SEQUENCE</scope>
</reference>
<dbReference type="AlphaFoldDB" id="A0A060CRT5"/>
<dbReference type="EMBL" id="KF128317">
    <property type="protein sequence ID" value="AIA95681.1"/>
    <property type="molecule type" value="Genomic_DNA"/>
</dbReference>
<dbReference type="SUPFAM" id="SSF81296">
    <property type="entry name" value="E set domains"/>
    <property type="match status" value="1"/>
</dbReference>
<organism evidence="1">
    <name type="scientific">uncultured Jannaschia sp</name>
    <dbReference type="NCBI Taxonomy" id="293347"/>
    <lineage>
        <taxon>Bacteria</taxon>
        <taxon>Pseudomonadati</taxon>
        <taxon>Pseudomonadota</taxon>
        <taxon>Alphaproteobacteria</taxon>
        <taxon>Rhodobacterales</taxon>
        <taxon>Roseobacteraceae</taxon>
        <taxon>Jannaschia</taxon>
        <taxon>environmental samples</taxon>
    </lineage>
</organism>
<evidence type="ECO:0000313" key="1">
    <source>
        <dbReference type="EMBL" id="AIA95681.1"/>
    </source>
</evidence>
<dbReference type="InterPro" id="IPR014756">
    <property type="entry name" value="Ig_E-set"/>
</dbReference>
<feature type="non-terminal residue" evidence="1">
    <location>
        <position position="1"/>
    </location>
</feature>
<protein>
    <submittedName>
        <fullName evidence="1">CAZy families CBM48|GH13 protein</fullName>
    </submittedName>
</protein>
<dbReference type="InterPro" id="IPR013783">
    <property type="entry name" value="Ig-like_fold"/>
</dbReference>
<sequence>TAAGRRCMGGFPCPESVRTTLYQYEILGADGSLVQKADPVGFGSQHPPEQASVVRDISGLWLA</sequence>
<name>A0A060CRT5_9RHOB</name>
<accession>A0A060CRT5</accession>
<proteinExistence type="predicted"/>